<accession>A0AAE0YWN2</accession>
<dbReference type="AlphaFoldDB" id="A0AAE0YWN2"/>
<comment type="caution">
    <text evidence="2">The sequence shown here is derived from an EMBL/GenBank/DDBJ whole genome shotgun (WGS) entry which is preliminary data.</text>
</comment>
<evidence type="ECO:0000313" key="3">
    <source>
        <dbReference type="Proteomes" id="UP001283361"/>
    </source>
</evidence>
<protein>
    <submittedName>
        <fullName evidence="2">Uncharacterized protein</fullName>
    </submittedName>
</protein>
<sequence length="80" mass="8883">MQNRLGKRPSADIDNDNTASVIVRDPQQECAIVATFWRRTSLIPGKRCDRARGQVVTVWMVTPSVWLDGATGTLETRGDP</sequence>
<gene>
    <name evidence="2" type="ORF">RRG08_000147</name>
</gene>
<reference evidence="2" key="1">
    <citation type="journal article" date="2023" name="G3 (Bethesda)">
        <title>A reference genome for the long-term kleptoplast-retaining sea slug Elysia crispata morphotype clarki.</title>
        <authorList>
            <person name="Eastman K.E."/>
            <person name="Pendleton A.L."/>
            <person name="Shaikh M.A."/>
            <person name="Suttiyut T."/>
            <person name="Ogas R."/>
            <person name="Tomko P."/>
            <person name="Gavelis G."/>
            <person name="Widhalm J.R."/>
            <person name="Wisecaver J.H."/>
        </authorList>
    </citation>
    <scope>NUCLEOTIDE SEQUENCE</scope>
    <source>
        <strain evidence="2">ECLA1</strain>
    </source>
</reference>
<evidence type="ECO:0000256" key="1">
    <source>
        <dbReference type="SAM" id="MobiDB-lite"/>
    </source>
</evidence>
<organism evidence="2 3">
    <name type="scientific">Elysia crispata</name>
    <name type="common">lettuce slug</name>
    <dbReference type="NCBI Taxonomy" id="231223"/>
    <lineage>
        <taxon>Eukaryota</taxon>
        <taxon>Metazoa</taxon>
        <taxon>Spiralia</taxon>
        <taxon>Lophotrochozoa</taxon>
        <taxon>Mollusca</taxon>
        <taxon>Gastropoda</taxon>
        <taxon>Heterobranchia</taxon>
        <taxon>Euthyneura</taxon>
        <taxon>Panpulmonata</taxon>
        <taxon>Sacoglossa</taxon>
        <taxon>Placobranchoidea</taxon>
        <taxon>Plakobranchidae</taxon>
        <taxon>Elysia</taxon>
    </lineage>
</organism>
<keyword evidence="3" id="KW-1185">Reference proteome</keyword>
<dbReference type="EMBL" id="JAWDGP010005352">
    <property type="protein sequence ID" value="KAK3757632.1"/>
    <property type="molecule type" value="Genomic_DNA"/>
</dbReference>
<proteinExistence type="predicted"/>
<feature type="region of interest" description="Disordered" evidence="1">
    <location>
        <begin position="1"/>
        <end position="20"/>
    </location>
</feature>
<evidence type="ECO:0000313" key="2">
    <source>
        <dbReference type="EMBL" id="KAK3757632.1"/>
    </source>
</evidence>
<dbReference type="Proteomes" id="UP001283361">
    <property type="component" value="Unassembled WGS sequence"/>
</dbReference>
<name>A0AAE0YWN2_9GAST</name>